<proteinExistence type="inferred from homology"/>
<feature type="compositionally biased region" description="Low complexity" evidence="8">
    <location>
        <begin position="666"/>
        <end position="676"/>
    </location>
</feature>
<feature type="signal peptide" evidence="10">
    <location>
        <begin position="1"/>
        <end position="38"/>
    </location>
</feature>
<evidence type="ECO:0000313" key="13">
    <source>
        <dbReference type="Proteomes" id="UP001146120"/>
    </source>
</evidence>
<feature type="region of interest" description="Disordered" evidence="8">
    <location>
        <begin position="653"/>
        <end position="692"/>
    </location>
</feature>
<feature type="transmembrane region" description="Helical" evidence="9">
    <location>
        <begin position="590"/>
        <end position="611"/>
    </location>
</feature>
<dbReference type="InterPro" id="IPR003137">
    <property type="entry name" value="PA_domain"/>
</dbReference>
<comment type="similarity">
    <text evidence="2">Belongs to the peptidase A22B family.</text>
</comment>
<dbReference type="GO" id="GO:0033619">
    <property type="term" value="P:membrane protein proteolysis"/>
    <property type="evidence" value="ECO:0007669"/>
    <property type="project" value="TreeGrafter"/>
</dbReference>
<evidence type="ECO:0000256" key="10">
    <source>
        <dbReference type="SAM" id="SignalP"/>
    </source>
</evidence>
<dbReference type="PANTHER" id="PTHR12174">
    <property type="entry name" value="SIGNAL PEPTIDE PEPTIDASE"/>
    <property type="match status" value="1"/>
</dbReference>
<keyword evidence="13" id="KW-1185">Reference proteome</keyword>
<sequence length="692" mass="75057">MAFAIARRLQKMANTTSSIQTRLLVLLLLAVALPSARGVVPTGRMAFHVNGKATQFEDMLCSPSYAAGWGVPLPEVQNSRWKHIWFLPADNAEGCTPYTLPSWPHASDLTKTLVVVDRGNCTFVAKAHVAQAAGAKGVLVRNTKKAVYDAIQRDLNITTQAENASSADAATAVPKPPFDYDCANGEAFVSTLATPEWATDDAGCARSKQCESQTCVLTGHVDAARGGHQVCCMWDTHVLMGGNRTEAADVKIPVVFATVAEGQQLARMVRTYPDLLIRTFERRAPLIDVASLLLWAIGVITAVGAAYYSALPERQQMLDRLDPERQAKHPDDSAHAQPPAREEDMFELDAKHAVGFIVCAGCFLTLLFFIKPGRIVPVLFCVSAVATMTQLIWAPLLDAWVPAIASRLLPLPAMCAGNGPDSHSMPMSEVLGMVISTILAVVWYVYRRTCWPLQDLFGITLCFVFLRTVQLPNLKVATILLSLAFVYDVFFVFISPAIFGSSVMEDVATGGPAAYTRSDYPGIDYCERYPTYPPCVDPEPMPMLLVLPRVFDWTGGQGMLGLGDIIIPGMVLSFALRFDYSPKSLGENYFRSMCIGYAVGLGMANVAVTFMQMGQPALMYLVPTCLGSLLVLAWRNGDFKAMWLGIAFEGSSKKYEDEATTDRGASGHSSSNSNGSPAVNDGHDNAPLLGQP</sequence>
<gene>
    <name evidence="12" type="ORF">N0F65_001261</name>
</gene>
<reference evidence="12" key="2">
    <citation type="journal article" date="2023" name="Microbiol Resour">
        <title>Decontamination and Annotation of the Draft Genome Sequence of the Oomycete Lagenidium giganteum ARSEF 373.</title>
        <authorList>
            <person name="Morgan W.R."/>
            <person name="Tartar A."/>
        </authorList>
    </citation>
    <scope>NUCLEOTIDE SEQUENCE</scope>
    <source>
        <strain evidence="12">ARSEF 373</strain>
    </source>
</reference>
<keyword evidence="4" id="KW-0967">Endosome</keyword>
<evidence type="ECO:0000256" key="7">
    <source>
        <dbReference type="ARBA" id="ARBA00023136"/>
    </source>
</evidence>
<evidence type="ECO:0000256" key="9">
    <source>
        <dbReference type="SAM" id="Phobius"/>
    </source>
</evidence>
<dbReference type="EMBL" id="DAKRPA010000147">
    <property type="protein sequence ID" value="DAZ97077.1"/>
    <property type="molecule type" value="Genomic_DNA"/>
</dbReference>
<keyword evidence="10" id="KW-0732">Signal</keyword>
<dbReference type="Pfam" id="PF04258">
    <property type="entry name" value="Peptidase_A22B"/>
    <property type="match status" value="1"/>
</dbReference>
<evidence type="ECO:0000256" key="2">
    <source>
        <dbReference type="ARBA" id="ARBA00006859"/>
    </source>
</evidence>
<dbReference type="Pfam" id="PF02225">
    <property type="entry name" value="PA"/>
    <property type="match status" value="1"/>
</dbReference>
<feature type="chain" id="PRO_5043371328" description="PA domain-containing protein" evidence="10">
    <location>
        <begin position="39"/>
        <end position="692"/>
    </location>
</feature>
<accession>A0AAV2YV42</accession>
<dbReference type="GO" id="GO:0010008">
    <property type="term" value="C:endosome membrane"/>
    <property type="evidence" value="ECO:0007669"/>
    <property type="project" value="UniProtKB-SubCell"/>
</dbReference>
<feature type="transmembrane region" description="Helical" evidence="9">
    <location>
        <begin position="292"/>
        <end position="311"/>
    </location>
</feature>
<feature type="transmembrane region" description="Helical" evidence="9">
    <location>
        <begin position="353"/>
        <end position="370"/>
    </location>
</feature>
<feature type="transmembrane region" description="Helical" evidence="9">
    <location>
        <begin position="476"/>
        <end position="499"/>
    </location>
</feature>
<evidence type="ECO:0000313" key="12">
    <source>
        <dbReference type="EMBL" id="DAZ97077.1"/>
    </source>
</evidence>
<comment type="subcellular location">
    <subcellularLocation>
        <location evidence="1">Endosome membrane</location>
        <topology evidence="1">Multi-pass membrane protein</topology>
    </subcellularLocation>
</comment>
<dbReference type="GO" id="GO:0098554">
    <property type="term" value="C:cytoplasmic side of endoplasmic reticulum membrane"/>
    <property type="evidence" value="ECO:0007669"/>
    <property type="project" value="TreeGrafter"/>
</dbReference>
<dbReference type="AlphaFoldDB" id="A0AAV2YV42"/>
<dbReference type="Proteomes" id="UP001146120">
    <property type="component" value="Unassembled WGS sequence"/>
</dbReference>
<dbReference type="SUPFAM" id="SSF52025">
    <property type="entry name" value="PA domain"/>
    <property type="match status" value="1"/>
</dbReference>
<feature type="domain" description="PA" evidence="11">
    <location>
        <begin position="91"/>
        <end position="154"/>
    </location>
</feature>
<dbReference type="GO" id="GO:0030660">
    <property type="term" value="C:Golgi-associated vesicle membrane"/>
    <property type="evidence" value="ECO:0007669"/>
    <property type="project" value="TreeGrafter"/>
</dbReference>
<dbReference type="InterPro" id="IPR046450">
    <property type="entry name" value="PA_dom_sf"/>
</dbReference>
<reference evidence="12" key="1">
    <citation type="submission" date="2022-11" db="EMBL/GenBank/DDBJ databases">
        <authorList>
            <person name="Morgan W.R."/>
            <person name="Tartar A."/>
        </authorList>
    </citation>
    <scope>NUCLEOTIDE SEQUENCE</scope>
    <source>
        <strain evidence="12">ARSEF 373</strain>
    </source>
</reference>
<keyword evidence="7 9" id="KW-0472">Membrane</keyword>
<evidence type="ECO:0000256" key="4">
    <source>
        <dbReference type="ARBA" id="ARBA00022753"/>
    </source>
</evidence>
<dbReference type="InterPro" id="IPR007369">
    <property type="entry name" value="Peptidase_A22B_SPP"/>
</dbReference>
<dbReference type="GO" id="GO:0098553">
    <property type="term" value="C:lumenal side of endoplasmic reticulum membrane"/>
    <property type="evidence" value="ECO:0007669"/>
    <property type="project" value="TreeGrafter"/>
</dbReference>
<comment type="caution">
    <text evidence="12">The sequence shown here is derived from an EMBL/GenBank/DDBJ whole genome shotgun (WGS) entry which is preliminary data.</text>
</comment>
<evidence type="ECO:0000259" key="11">
    <source>
        <dbReference type="Pfam" id="PF02225"/>
    </source>
</evidence>
<organism evidence="12 13">
    <name type="scientific">Lagenidium giganteum</name>
    <dbReference type="NCBI Taxonomy" id="4803"/>
    <lineage>
        <taxon>Eukaryota</taxon>
        <taxon>Sar</taxon>
        <taxon>Stramenopiles</taxon>
        <taxon>Oomycota</taxon>
        <taxon>Peronosporomycetes</taxon>
        <taxon>Pythiales</taxon>
        <taxon>Pythiaceae</taxon>
    </lineage>
</organism>
<feature type="transmembrane region" description="Helical" evidence="9">
    <location>
        <begin position="430"/>
        <end position="446"/>
    </location>
</feature>
<evidence type="ECO:0000256" key="3">
    <source>
        <dbReference type="ARBA" id="ARBA00022692"/>
    </source>
</evidence>
<protein>
    <recommendedName>
        <fullName evidence="11">PA domain-containing protein</fullName>
    </recommendedName>
</protein>
<feature type="transmembrane region" description="Helical" evidence="9">
    <location>
        <begin position="376"/>
        <end position="397"/>
    </location>
</feature>
<evidence type="ECO:0000256" key="6">
    <source>
        <dbReference type="ARBA" id="ARBA00022989"/>
    </source>
</evidence>
<keyword evidence="6 9" id="KW-1133">Transmembrane helix</keyword>
<keyword evidence="5" id="KW-0378">Hydrolase</keyword>
<dbReference type="Gene3D" id="3.50.30.30">
    <property type="match status" value="1"/>
</dbReference>
<dbReference type="GO" id="GO:0006465">
    <property type="term" value="P:signal peptide processing"/>
    <property type="evidence" value="ECO:0007669"/>
    <property type="project" value="TreeGrafter"/>
</dbReference>
<name>A0AAV2YV42_9STRA</name>
<evidence type="ECO:0000256" key="8">
    <source>
        <dbReference type="SAM" id="MobiDB-lite"/>
    </source>
</evidence>
<evidence type="ECO:0000256" key="1">
    <source>
        <dbReference type="ARBA" id="ARBA00004337"/>
    </source>
</evidence>
<keyword evidence="3 9" id="KW-0812">Transmembrane</keyword>
<evidence type="ECO:0000256" key="5">
    <source>
        <dbReference type="ARBA" id="ARBA00022801"/>
    </source>
</evidence>
<dbReference type="InterPro" id="IPR006639">
    <property type="entry name" value="Preselin/SPP"/>
</dbReference>
<dbReference type="PANTHER" id="PTHR12174:SF22">
    <property type="entry name" value="SIGNAL PEPTIDE PEPTIDASE-LIKE 3"/>
    <property type="match status" value="1"/>
</dbReference>
<feature type="transmembrane region" description="Helical" evidence="9">
    <location>
        <begin position="617"/>
        <end position="634"/>
    </location>
</feature>
<feature type="transmembrane region" description="Helical" evidence="9">
    <location>
        <begin position="558"/>
        <end position="578"/>
    </location>
</feature>
<dbReference type="GO" id="GO:0042500">
    <property type="term" value="F:aspartic endopeptidase activity, intramembrane cleaving"/>
    <property type="evidence" value="ECO:0007669"/>
    <property type="project" value="InterPro"/>
</dbReference>
<dbReference type="SMART" id="SM00730">
    <property type="entry name" value="PSN"/>
    <property type="match status" value="1"/>
</dbReference>